<dbReference type="InterPro" id="IPR013783">
    <property type="entry name" value="Ig-like_fold"/>
</dbReference>
<dbReference type="AlphaFoldDB" id="A0A173U6U2"/>
<keyword evidence="1" id="KW-0812">Transmembrane</keyword>
<accession>A0A173U6U2</accession>
<name>A0A173U6U2_ANAHA</name>
<dbReference type="Proteomes" id="UP000095598">
    <property type="component" value="Unassembled WGS sequence"/>
</dbReference>
<feature type="transmembrane region" description="Helical" evidence="1">
    <location>
        <begin position="12"/>
        <end position="30"/>
    </location>
</feature>
<keyword evidence="1" id="KW-0472">Membrane</keyword>
<dbReference type="EMBL" id="CYXT01000023">
    <property type="protein sequence ID" value="CUN10564.1"/>
    <property type="molecule type" value="Genomic_DNA"/>
</dbReference>
<organism evidence="2 3">
    <name type="scientific">Anaerostipes hadrus</name>
    <dbReference type="NCBI Taxonomy" id="649756"/>
    <lineage>
        <taxon>Bacteria</taxon>
        <taxon>Bacillati</taxon>
        <taxon>Bacillota</taxon>
        <taxon>Clostridia</taxon>
        <taxon>Lachnospirales</taxon>
        <taxon>Lachnospiraceae</taxon>
        <taxon>Anaerostipes</taxon>
    </lineage>
</organism>
<dbReference type="Gene3D" id="2.60.40.10">
    <property type="entry name" value="Immunoglobulins"/>
    <property type="match status" value="1"/>
</dbReference>
<keyword evidence="1" id="KW-1133">Transmembrane helix</keyword>
<dbReference type="RefSeq" id="WP_044923984.1">
    <property type="nucleotide sequence ID" value="NZ_CYXT01000023.1"/>
</dbReference>
<reference evidence="2 3" key="1">
    <citation type="submission" date="2015-09" db="EMBL/GenBank/DDBJ databases">
        <authorList>
            <consortium name="Pathogen Informatics"/>
        </authorList>
    </citation>
    <scope>NUCLEOTIDE SEQUENCE [LARGE SCALE GENOMIC DNA]</scope>
    <source>
        <strain evidence="2 3">2789STDY5608868</strain>
    </source>
</reference>
<gene>
    <name evidence="2" type="ORF">ERS852425_02648</name>
</gene>
<evidence type="ECO:0000313" key="2">
    <source>
        <dbReference type="EMBL" id="CUN10564.1"/>
    </source>
</evidence>
<evidence type="ECO:0000313" key="3">
    <source>
        <dbReference type="Proteomes" id="UP000095598"/>
    </source>
</evidence>
<sequence length="159" mass="17655">MHNLMEEYGKIVITAVVGIFIIGLLSGFLFNTWKSNGIYKDTGHLSGNQEFQAKSPLPTITLKSGNKTVKMKPGTTYNARNNVTVTDRKDGTIASNKVNIKVEQVDRNGRTTISKLGTTGNTISVNANYRYYNIIYKVTNSRGYKAEKRMKLLVTGRTA</sequence>
<protein>
    <submittedName>
        <fullName evidence="2">Uncharacterized protein</fullName>
    </submittedName>
</protein>
<proteinExistence type="predicted"/>
<evidence type="ECO:0000256" key="1">
    <source>
        <dbReference type="SAM" id="Phobius"/>
    </source>
</evidence>